<proteinExistence type="predicted"/>
<gene>
    <name evidence="1" type="ORF">BDN72DRAFT_900433</name>
</gene>
<protein>
    <submittedName>
        <fullName evidence="1">Uncharacterized protein</fullName>
    </submittedName>
</protein>
<accession>A0ACD3ALF6</accession>
<evidence type="ECO:0000313" key="1">
    <source>
        <dbReference type="EMBL" id="TFK65737.1"/>
    </source>
</evidence>
<sequence>MFSAGQQMGVCDLSHFPPFSPPQLLLVRVAPALLASSITTPYYHGANNKAGVNRLTGCEARSSVLRSMTDDTVIIQELAFNATDMMNVLPEVKPQPTPCLPLTLERRTPGPWEVGAHVSAAGGVDNVGIAAATIGVGLSRDEYQVVKGTNTSRWLRPKAGPTTGELSGESGKSRQVRNEPPSTSSRIDSRQGHIPRIPCVHGVVHRPSPNETESTADSWNVLRRTCDEISQTISSVMDKSCVGLSSDTCSCHVSDRQ</sequence>
<name>A0ACD3ALF6_9AGAR</name>
<organism evidence="1 2">
    <name type="scientific">Pluteus cervinus</name>
    <dbReference type="NCBI Taxonomy" id="181527"/>
    <lineage>
        <taxon>Eukaryota</taxon>
        <taxon>Fungi</taxon>
        <taxon>Dikarya</taxon>
        <taxon>Basidiomycota</taxon>
        <taxon>Agaricomycotina</taxon>
        <taxon>Agaricomycetes</taxon>
        <taxon>Agaricomycetidae</taxon>
        <taxon>Agaricales</taxon>
        <taxon>Pluteineae</taxon>
        <taxon>Pluteaceae</taxon>
        <taxon>Pluteus</taxon>
    </lineage>
</organism>
<dbReference type="EMBL" id="ML208427">
    <property type="protein sequence ID" value="TFK65737.1"/>
    <property type="molecule type" value="Genomic_DNA"/>
</dbReference>
<evidence type="ECO:0000313" key="2">
    <source>
        <dbReference type="Proteomes" id="UP000308600"/>
    </source>
</evidence>
<reference evidence="1 2" key="1">
    <citation type="journal article" date="2019" name="Nat. Ecol. Evol.">
        <title>Megaphylogeny resolves global patterns of mushroom evolution.</title>
        <authorList>
            <person name="Varga T."/>
            <person name="Krizsan K."/>
            <person name="Foldi C."/>
            <person name="Dima B."/>
            <person name="Sanchez-Garcia M."/>
            <person name="Sanchez-Ramirez S."/>
            <person name="Szollosi G.J."/>
            <person name="Szarkandi J.G."/>
            <person name="Papp V."/>
            <person name="Albert L."/>
            <person name="Andreopoulos W."/>
            <person name="Angelini C."/>
            <person name="Antonin V."/>
            <person name="Barry K.W."/>
            <person name="Bougher N.L."/>
            <person name="Buchanan P."/>
            <person name="Buyck B."/>
            <person name="Bense V."/>
            <person name="Catcheside P."/>
            <person name="Chovatia M."/>
            <person name="Cooper J."/>
            <person name="Damon W."/>
            <person name="Desjardin D."/>
            <person name="Finy P."/>
            <person name="Geml J."/>
            <person name="Haridas S."/>
            <person name="Hughes K."/>
            <person name="Justo A."/>
            <person name="Karasinski D."/>
            <person name="Kautmanova I."/>
            <person name="Kiss B."/>
            <person name="Kocsube S."/>
            <person name="Kotiranta H."/>
            <person name="LaButti K.M."/>
            <person name="Lechner B.E."/>
            <person name="Liimatainen K."/>
            <person name="Lipzen A."/>
            <person name="Lukacs Z."/>
            <person name="Mihaltcheva S."/>
            <person name="Morgado L.N."/>
            <person name="Niskanen T."/>
            <person name="Noordeloos M.E."/>
            <person name="Ohm R.A."/>
            <person name="Ortiz-Santana B."/>
            <person name="Ovrebo C."/>
            <person name="Racz N."/>
            <person name="Riley R."/>
            <person name="Savchenko A."/>
            <person name="Shiryaev A."/>
            <person name="Soop K."/>
            <person name="Spirin V."/>
            <person name="Szebenyi C."/>
            <person name="Tomsovsky M."/>
            <person name="Tulloss R.E."/>
            <person name="Uehling J."/>
            <person name="Grigoriev I.V."/>
            <person name="Vagvolgyi C."/>
            <person name="Papp T."/>
            <person name="Martin F.M."/>
            <person name="Miettinen O."/>
            <person name="Hibbett D.S."/>
            <person name="Nagy L.G."/>
        </authorList>
    </citation>
    <scope>NUCLEOTIDE SEQUENCE [LARGE SCALE GENOMIC DNA]</scope>
    <source>
        <strain evidence="1 2">NL-1719</strain>
    </source>
</reference>
<keyword evidence="2" id="KW-1185">Reference proteome</keyword>
<dbReference type="Proteomes" id="UP000308600">
    <property type="component" value="Unassembled WGS sequence"/>
</dbReference>